<dbReference type="RefSeq" id="WP_094012994.1">
    <property type="nucleotide sequence ID" value="NZ_NMQW01000002.1"/>
</dbReference>
<evidence type="ECO:0000259" key="2">
    <source>
        <dbReference type="Pfam" id="PF13559"/>
    </source>
</evidence>
<evidence type="ECO:0000313" key="4">
    <source>
        <dbReference type="Proteomes" id="UP000215509"/>
    </source>
</evidence>
<organism evidence="3 4">
    <name type="scientific">Paenibacillus rigui</name>
    <dbReference type="NCBI Taxonomy" id="554312"/>
    <lineage>
        <taxon>Bacteria</taxon>
        <taxon>Bacillati</taxon>
        <taxon>Bacillota</taxon>
        <taxon>Bacilli</taxon>
        <taxon>Bacillales</taxon>
        <taxon>Paenibacillaceae</taxon>
        <taxon>Paenibacillus</taxon>
    </lineage>
</organism>
<dbReference type="InterPro" id="IPR025403">
    <property type="entry name" value="TgpA-like_C"/>
</dbReference>
<accession>A0A229UWE2</accession>
<feature type="transmembrane region" description="Helical" evidence="1">
    <location>
        <begin position="117"/>
        <end position="138"/>
    </location>
</feature>
<keyword evidence="1" id="KW-0472">Membrane</keyword>
<feature type="transmembrane region" description="Helical" evidence="1">
    <location>
        <begin position="7"/>
        <end position="30"/>
    </location>
</feature>
<feature type="domain" description="Protein-glutamine gamma-glutamyltransferase-like C-terminal" evidence="2">
    <location>
        <begin position="368"/>
        <end position="432"/>
    </location>
</feature>
<dbReference type="EMBL" id="NMQW01000002">
    <property type="protein sequence ID" value="OXM87744.1"/>
    <property type="molecule type" value="Genomic_DNA"/>
</dbReference>
<dbReference type="AlphaFoldDB" id="A0A229UWE2"/>
<evidence type="ECO:0000313" key="3">
    <source>
        <dbReference type="EMBL" id="OXM87744.1"/>
    </source>
</evidence>
<dbReference type="OrthoDB" id="2663086at2"/>
<feature type="transmembrane region" description="Helical" evidence="1">
    <location>
        <begin position="42"/>
        <end position="59"/>
    </location>
</feature>
<feature type="transmembrane region" description="Helical" evidence="1">
    <location>
        <begin position="189"/>
        <end position="209"/>
    </location>
</feature>
<keyword evidence="4" id="KW-1185">Reference proteome</keyword>
<reference evidence="3 4" key="1">
    <citation type="submission" date="2017-07" db="EMBL/GenBank/DDBJ databases">
        <title>Genome sequencing and assembly of Paenibacillus rigui.</title>
        <authorList>
            <person name="Mayilraj S."/>
        </authorList>
    </citation>
    <scope>NUCLEOTIDE SEQUENCE [LARGE SCALE GENOMIC DNA]</scope>
    <source>
        <strain evidence="3 4">JCM 16352</strain>
    </source>
</reference>
<keyword evidence="1" id="KW-1133">Transmembrane helix</keyword>
<protein>
    <recommendedName>
        <fullName evidence="2">Protein-glutamine gamma-glutamyltransferase-like C-terminal domain-containing protein</fullName>
    </recommendedName>
</protein>
<dbReference type="Proteomes" id="UP000215509">
    <property type="component" value="Unassembled WGS sequence"/>
</dbReference>
<feature type="transmembrane region" description="Helical" evidence="1">
    <location>
        <begin position="269"/>
        <end position="290"/>
    </location>
</feature>
<keyword evidence="1" id="KW-0812">Transmembrane</keyword>
<feature type="transmembrane region" description="Helical" evidence="1">
    <location>
        <begin position="150"/>
        <end position="169"/>
    </location>
</feature>
<name>A0A229UWE2_9BACL</name>
<dbReference type="Pfam" id="PF13559">
    <property type="entry name" value="DUF4129"/>
    <property type="match status" value="1"/>
</dbReference>
<comment type="caution">
    <text evidence="3">The sequence shown here is derived from an EMBL/GenBank/DDBJ whole genome shotgun (WGS) entry which is preliminary data.</text>
</comment>
<proteinExistence type="predicted"/>
<gene>
    <name evidence="3" type="ORF">CF651_01085</name>
</gene>
<sequence length="442" mass="49896">MRMKTRIIAGIGLTLLQGGIELLLYLPPLLVLNVLAAPELSAWHWTGGLLLGYGAGYAVGRRFAFRRLYTFLGGTLLLSAALAVILYQLSLALIWLLPLTWLAVYRGARLAEVPWRLYFTTPYYLFGMGGYFVASILFSSLPVFQPYVSLLNGTGLAALLVTLFMANLANVRQETLSGDKEPVVAAPVLWNNRLLIAGIAVAALGIVLIRKLQQAWRWLKEQLVSLLQWLLNRTAEPQPDSRPASPQAPPPMPPDNGEPSVWLLWLEKAAYAAAAVVLAAACLILLYKLFRQLAGLFNRCVRWLNGWLSRSAERKQGTGYVDDIEQLVSWRSWNEMLASRWRSWREARTERTLKWGSLSNNRDRVRYLYRLVLRRAIEEGYAFQSSLTPQETLEDIKKKRPSTELAQDQEALLALYDKARYGHKQVQDAELAPLAEVFLNKK</sequence>
<feature type="transmembrane region" description="Helical" evidence="1">
    <location>
        <begin position="71"/>
        <end position="97"/>
    </location>
</feature>
<evidence type="ECO:0000256" key="1">
    <source>
        <dbReference type="SAM" id="Phobius"/>
    </source>
</evidence>